<dbReference type="AlphaFoldDB" id="A0A0A0BWX9"/>
<evidence type="ECO:0000256" key="8">
    <source>
        <dbReference type="ARBA" id="ARBA00023012"/>
    </source>
</evidence>
<dbReference type="SMART" id="SM00387">
    <property type="entry name" value="HATPase_c"/>
    <property type="match status" value="1"/>
</dbReference>
<keyword evidence="6 12" id="KW-0418">Kinase</keyword>
<evidence type="ECO:0000256" key="2">
    <source>
        <dbReference type="ARBA" id="ARBA00012438"/>
    </source>
</evidence>
<feature type="transmembrane region" description="Helical" evidence="10">
    <location>
        <begin position="29"/>
        <end position="49"/>
    </location>
</feature>
<dbReference type="SUPFAM" id="SSF55874">
    <property type="entry name" value="ATPase domain of HSP90 chaperone/DNA topoisomerase II/histidine kinase"/>
    <property type="match status" value="1"/>
</dbReference>
<dbReference type="RefSeq" id="WP_052425820.1">
    <property type="nucleotide sequence ID" value="NZ_AXCY01000004.1"/>
</dbReference>
<dbReference type="InterPro" id="IPR003594">
    <property type="entry name" value="HATPase_dom"/>
</dbReference>
<feature type="transmembrane region" description="Helical" evidence="10">
    <location>
        <begin position="122"/>
        <end position="140"/>
    </location>
</feature>
<keyword evidence="7" id="KW-0067">ATP-binding</keyword>
<dbReference type="CDD" id="cd16917">
    <property type="entry name" value="HATPase_UhpB-NarQ-NarX-like"/>
    <property type="match status" value="1"/>
</dbReference>
<evidence type="ECO:0000256" key="7">
    <source>
        <dbReference type="ARBA" id="ARBA00022840"/>
    </source>
</evidence>
<dbReference type="InterPro" id="IPR036890">
    <property type="entry name" value="HATPase_C_sf"/>
</dbReference>
<feature type="region of interest" description="Disordered" evidence="9">
    <location>
        <begin position="400"/>
        <end position="438"/>
    </location>
</feature>
<evidence type="ECO:0000256" key="4">
    <source>
        <dbReference type="ARBA" id="ARBA00022679"/>
    </source>
</evidence>
<dbReference type="Pfam" id="PF07730">
    <property type="entry name" value="HisKA_3"/>
    <property type="match status" value="1"/>
</dbReference>
<evidence type="ECO:0000256" key="10">
    <source>
        <dbReference type="SAM" id="Phobius"/>
    </source>
</evidence>
<keyword evidence="3" id="KW-0597">Phosphoprotein</keyword>
<keyword evidence="4" id="KW-0808">Transferase</keyword>
<feature type="transmembrane region" description="Helical" evidence="10">
    <location>
        <begin position="55"/>
        <end position="73"/>
    </location>
</feature>
<dbReference type="InterPro" id="IPR050482">
    <property type="entry name" value="Sensor_HK_TwoCompSys"/>
</dbReference>
<feature type="transmembrane region" description="Helical" evidence="10">
    <location>
        <begin position="161"/>
        <end position="181"/>
    </location>
</feature>
<comment type="caution">
    <text evidence="12">The sequence shown here is derived from an EMBL/GenBank/DDBJ whole genome shotgun (WGS) entry which is preliminary data.</text>
</comment>
<evidence type="ECO:0000259" key="11">
    <source>
        <dbReference type="SMART" id="SM00387"/>
    </source>
</evidence>
<comment type="catalytic activity">
    <reaction evidence="1">
        <text>ATP + protein L-histidine = ADP + protein N-phospho-L-histidine.</text>
        <dbReference type="EC" id="2.7.13.3"/>
    </reaction>
</comment>
<dbReference type="PANTHER" id="PTHR24421">
    <property type="entry name" value="NITRATE/NITRITE SENSOR PROTEIN NARX-RELATED"/>
    <property type="match status" value="1"/>
</dbReference>
<dbReference type="Pfam" id="PF02518">
    <property type="entry name" value="HATPase_c"/>
    <property type="match status" value="1"/>
</dbReference>
<dbReference type="GO" id="GO:0000155">
    <property type="term" value="F:phosphorelay sensor kinase activity"/>
    <property type="evidence" value="ECO:0007669"/>
    <property type="project" value="InterPro"/>
</dbReference>
<reference evidence="12 13" key="1">
    <citation type="submission" date="2013-08" db="EMBL/GenBank/DDBJ databases">
        <title>Genome sequencing of Cellulomonas carbonis T26.</title>
        <authorList>
            <person name="Chen F."/>
            <person name="Li Y."/>
            <person name="Wang G."/>
        </authorList>
    </citation>
    <scope>NUCLEOTIDE SEQUENCE [LARGE SCALE GENOMIC DNA]</scope>
    <source>
        <strain evidence="12 13">T26</strain>
    </source>
</reference>
<dbReference type="OrthoDB" id="227596at2"/>
<dbReference type="Pfam" id="PF23539">
    <property type="entry name" value="DUF7134"/>
    <property type="match status" value="1"/>
</dbReference>
<evidence type="ECO:0000313" key="12">
    <source>
        <dbReference type="EMBL" id="KGM12480.1"/>
    </source>
</evidence>
<dbReference type="Proteomes" id="UP000029839">
    <property type="component" value="Unassembled WGS sequence"/>
</dbReference>
<dbReference type="EMBL" id="AXCY01000004">
    <property type="protein sequence ID" value="KGM12480.1"/>
    <property type="molecule type" value="Genomic_DNA"/>
</dbReference>
<dbReference type="Gene3D" id="1.20.5.1930">
    <property type="match status" value="1"/>
</dbReference>
<feature type="transmembrane region" description="Helical" evidence="10">
    <location>
        <begin position="80"/>
        <end position="102"/>
    </location>
</feature>
<dbReference type="EC" id="2.7.13.3" evidence="2"/>
<keyword evidence="10" id="KW-0812">Transmembrane</keyword>
<keyword evidence="8" id="KW-0902">Two-component regulatory system</keyword>
<keyword evidence="10" id="KW-1133">Transmembrane helix</keyword>
<gene>
    <name evidence="12" type="ORF">N868_11870</name>
</gene>
<evidence type="ECO:0000256" key="9">
    <source>
        <dbReference type="SAM" id="MobiDB-lite"/>
    </source>
</evidence>
<sequence>MTTTPDRPFTVLGARRLGPVRRFFARRPVAMDVVVMAWFGIPALLTAVIDPARPATVVPTVAVVAAGIAALAWRRRRPVLVAGVVGVLAVVAVLVSGTFTGFDLAVGLVVYAVAASHPPRTAWTVAGALAVTTGLASWLWETPVPGVLAAEDDGSRTDMRLASITGVVVFTLAAMAIGTSVRNSRLHLADLVDRANAIARDRDQQAQLARAAERTRIAREMHDVVAHSLSVMIALADGASAALDRAPDRSRTALGELSETGRSALADMRRILGVLQEPEAPLEPQPGVVDVDALVERFRATGLPVRTTGLATPLPDDAGVQLAVYRILQESLTNALRYAPGARAVDVTVRRTREAVELEVTDTGATLPHTDPGGTGNGLIGMRERAAVYDGTVDAGPHGTGWRVHAVLPWPGEEPGDGPSGGPGDGPADPPTTPGDPS</sequence>
<dbReference type="PANTHER" id="PTHR24421:SF10">
    <property type="entry name" value="NITRATE_NITRITE SENSOR PROTEIN NARQ"/>
    <property type="match status" value="1"/>
</dbReference>
<evidence type="ECO:0000256" key="3">
    <source>
        <dbReference type="ARBA" id="ARBA00022553"/>
    </source>
</evidence>
<proteinExistence type="predicted"/>
<organism evidence="12 13">
    <name type="scientific">Cellulomonas carbonis T26</name>
    <dbReference type="NCBI Taxonomy" id="947969"/>
    <lineage>
        <taxon>Bacteria</taxon>
        <taxon>Bacillati</taxon>
        <taxon>Actinomycetota</taxon>
        <taxon>Actinomycetes</taxon>
        <taxon>Micrococcales</taxon>
        <taxon>Cellulomonadaceae</taxon>
        <taxon>Cellulomonas</taxon>
    </lineage>
</organism>
<keyword evidence="5" id="KW-0547">Nucleotide-binding</keyword>
<dbReference type="GO" id="GO:0005524">
    <property type="term" value="F:ATP binding"/>
    <property type="evidence" value="ECO:0007669"/>
    <property type="project" value="UniProtKB-KW"/>
</dbReference>
<evidence type="ECO:0000256" key="6">
    <source>
        <dbReference type="ARBA" id="ARBA00022777"/>
    </source>
</evidence>
<evidence type="ECO:0000256" key="5">
    <source>
        <dbReference type="ARBA" id="ARBA00022741"/>
    </source>
</evidence>
<evidence type="ECO:0000313" key="13">
    <source>
        <dbReference type="Proteomes" id="UP000029839"/>
    </source>
</evidence>
<name>A0A0A0BWX9_9CELL</name>
<dbReference type="Gene3D" id="3.30.565.10">
    <property type="entry name" value="Histidine kinase-like ATPase, C-terminal domain"/>
    <property type="match status" value="1"/>
</dbReference>
<feature type="compositionally biased region" description="Pro residues" evidence="9">
    <location>
        <begin position="428"/>
        <end position="438"/>
    </location>
</feature>
<keyword evidence="10" id="KW-0472">Membrane</keyword>
<reference evidence="12 13" key="2">
    <citation type="journal article" date="2015" name="Stand. Genomic Sci.">
        <title>Draft genome sequence of Cellulomonas carbonis T26(T) and comparative analysis of six Cellulomonas genomes.</title>
        <authorList>
            <person name="Zhuang W."/>
            <person name="Zhang S."/>
            <person name="Xia X."/>
            <person name="Wang G."/>
        </authorList>
    </citation>
    <scope>NUCLEOTIDE SEQUENCE [LARGE SCALE GENOMIC DNA]</scope>
    <source>
        <strain evidence="12 13">T26</strain>
    </source>
</reference>
<accession>A0A0A0BWX9</accession>
<keyword evidence="13" id="KW-1185">Reference proteome</keyword>
<protein>
    <recommendedName>
        <fullName evidence="2">histidine kinase</fullName>
        <ecNumber evidence="2">2.7.13.3</ecNumber>
    </recommendedName>
</protein>
<evidence type="ECO:0000256" key="1">
    <source>
        <dbReference type="ARBA" id="ARBA00000085"/>
    </source>
</evidence>
<dbReference type="GO" id="GO:0016020">
    <property type="term" value="C:membrane"/>
    <property type="evidence" value="ECO:0007669"/>
    <property type="project" value="InterPro"/>
</dbReference>
<dbReference type="InterPro" id="IPR055558">
    <property type="entry name" value="DUF7134"/>
</dbReference>
<dbReference type="GO" id="GO:0046983">
    <property type="term" value="F:protein dimerization activity"/>
    <property type="evidence" value="ECO:0007669"/>
    <property type="project" value="InterPro"/>
</dbReference>
<dbReference type="InterPro" id="IPR011712">
    <property type="entry name" value="Sig_transdc_His_kin_sub3_dim/P"/>
</dbReference>
<feature type="domain" description="Histidine kinase/HSP90-like ATPase" evidence="11">
    <location>
        <begin position="319"/>
        <end position="412"/>
    </location>
</feature>